<name>A0A1I7MSR3_9MICC</name>
<evidence type="ECO:0000313" key="4">
    <source>
        <dbReference type="EMBL" id="SFV24958.1"/>
    </source>
</evidence>
<dbReference type="CDD" id="cd12797">
    <property type="entry name" value="M23_peptidase"/>
    <property type="match status" value="1"/>
</dbReference>
<dbReference type="PANTHER" id="PTHR37423:SF2">
    <property type="entry name" value="MEMBRANE-BOUND LYTIC MUREIN TRANSGLYCOSYLASE C"/>
    <property type="match status" value="1"/>
</dbReference>
<gene>
    <name evidence="4" type="ORF">SAMN04487966_11616</name>
</gene>
<evidence type="ECO:0000313" key="5">
    <source>
        <dbReference type="Proteomes" id="UP000198881"/>
    </source>
</evidence>
<organism evidence="4 5">
    <name type="scientific">Micrococcus terreus</name>
    <dbReference type="NCBI Taxonomy" id="574650"/>
    <lineage>
        <taxon>Bacteria</taxon>
        <taxon>Bacillati</taxon>
        <taxon>Actinomycetota</taxon>
        <taxon>Actinomycetes</taxon>
        <taxon>Micrococcales</taxon>
        <taxon>Micrococcaceae</taxon>
        <taxon>Micrococcus</taxon>
    </lineage>
</organism>
<dbReference type="STRING" id="574650.SAMN04487966_11616"/>
<keyword evidence="5" id="KW-1185">Reference proteome</keyword>
<dbReference type="SUPFAM" id="SSF53955">
    <property type="entry name" value="Lysozyme-like"/>
    <property type="match status" value="1"/>
</dbReference>
<sequence>MDKQGGAGTWIGLGLIGVLLLVLVPVLLFTASQEERPAVFTGCLPAGGDEGGIPAQYRPAVEDAAREAGLPVALIAAQIKAESDWNPQAVSPAGAQGLAQFMPETWAAYGIGDPFDPQASIAAQGRYMKELLEAVSSLATTEKERIDFALAAYNAGPTAVLNTPGIPPIPETQEYVQRINRLAQLDYSVDCVPLGGSEIGDLGTGEWTHPMPGGILTSRFGPRACPVSLSLCMIYPDLLNHRGIDFGMGGAGIAVAPADMRITFTQREHESSLGAAYGDWIRGVQVESPHVIFEFHHCAAGTIAVHPGDTVAVGTPLCREGVTGNSSAPHIHFQINKPGTALDGSYQANHAVDPYPLLLQKGITP</sequence>
<feature type="transmembrane region" description="Helical" evidence="1">
    <location>
        <begin position="7"/>
        <end position="29"/>
    </location>
</feature>
<evidence type="ECO:0000259" key="3">
    <source>
        <dbReference type="Pfam" id="PF01551"/>
    </source>
</evidence>
<dbReference type="Gene3D" id="2.70.70.10">
    <property type="entry name" value="Glucose Permease (Domain IIA)"/>
    <property type="match status" value="1"/>
</dbReference>
<proteinExistence type="predicted"/>
<evidence type="ECO:0000256" key="1">
    <source>
        <dbReference type="SAM" id="Phobius"/>
    </source>
</evidence>
<dbReference type="AlphaFoldDB" id="A0A1I7MSR3"/>
<dbReference type="Pfam" id="PF01551">
    <property type="entry name" value="Peptidase_M23"/>
    <property type="match status" value="1"/>
</dbReference>
<dbReference type="RefSeq" id="WP_091699516.1">
    <property type="nucleotide sequence ID" value="NZ_FPCG01000016.1"/>
</dbReference>
<dbReference type="Proteomes" id="UP000198881">
    <property type="component" value="Unassembled WGS sequence"/>
</dbReference>
<feature type="domain" description="Transglycosylase SLT" evidence="2">
    <location>
        <begin position="62"/>
        <end position="163"/>
    </location>
</feature>
<accession>A0A1I7MSR3</accession>
<dbReference type="PANTHER" id="PTHR37423">
    <property type="entry name" value="SOLUBLE LYTIC MUREIN TRANSGLYCOSYLASE-RELATED"/>
    <property type="match status" value="1"/>
</dbReference>
<keyword evidence="1" id="KW-0812">Transmembrane</keyword>
<dbReference type="InterPro" id="IPR008258">
    <property type="entry name" value="Transglycosylase_SLT_dom_1"/>
</dbReference>
<dbReference type="OrthoDB" id="9815778at2"/>
<protein>
    <submittedName>
        <fullName evidence="4">Peptidase family M23</fullName>
    </submittedName>
</protein>
<feature type="domain" description="M23ase beta-sheet core" evidence="3">
    <location>
        <begin position="240"/>
        <end position="343"/>
    </location>
</feature>
<keyword evidence="1" id="KW-1133">Transmembrane helix</keyword>
<dbReference type="SUPFAM" id="SSF51261">
    <property type="entry name" value="Duplicated hybrid motif"/>
    <property type="match status" value="1"/>
</dbReference>
<dbReference type="InterPro" id="IPR023346">
    <property type="entry name" value="Lysozyme-like_dom_sf"/>
</dbReference>
<evidence type="ECO:0000259" key="2">
    <source>
        <dbReference type="Pfam" id="PF01464"/>
    </source>
</evidence>
<dbReference type="InterPro" id="IPR016047">
    <property type="entry name" value="M23ase_b-sheet_dom"/>
</dbReference>
<dbReference type="Pfam" id="PF01464">
    <property type="entry name" value="SLT"/>
    <property type="match status" value="1"/>
</dbReference>
<dbReference type="EMBL" id="FPCG01000016">
    <property type="protein sequence ID" value="SFV24958.1"/>
    <property type="molecule type" value="Genomic_DNA"/>
</dbReference>
<dbReference type="Gene3D" id="1.10.530.10">
    <property type="match status" value="1"/>
</dbReference>
<dbReference type="CDD" id="cd00254">
    <property type="entry name" value="LT-like"/>
    <property type="match status" value="1"/>
</dbReference>
<dbReference type="InterPro" id="IPR011055">
    <property type="entry name" value="Dup_hybrid_motif"/>
</dbReference>
<reference evidence="4 5" key="1">
    <citation type="submission" date="2016-10" db="EMBL/GenBank/DDBJ databases">
        <authorList>
            <person name="de Groot N.N."/>
        </authorList>
    </citation>
    <scope>NUCLEOTIDE SEQUENCE [LARGE SCALE GENOMIC DNA]</scope>
    <source>
        <strain evidence="4 5">CGMCC 1.7054</strain>
    </source>
</reference>
<keyword evidence="1" id="KW-0472">Membrane</keyword>